<name>A0ACB7X342_9ERIC</name>
<dbReference type="Proteomes" id="UP000828048">
    <property type="component" value="Chromosome 2"/>
</dbReference>
<keyword evidence="2" id="KW-1185">Reference proteome</keyword>
<evidence type="ECO:0000313" key="1">
    <source>
        <dbReference type="EMBL" id="KAH7835098.1"/>
    </source>
</evidence>
<comment type="caution">
    <text evidence="1">The sequence shown here is derived from an EMBL/GenBank/DDBJ whole genome shotgun (WGS) entry which is preliminary data.</text>
</comment>
<proteinExistence type="predicted"/>
<dbReference type="EMBL" id="CM037152">
    <property type="protein sequence ID" value="KAH7835098.1"/>
    <property type="molecule type" value="Genomic_DNA"/>
</dbReference>
<accession>A0ACB7X342</accession>
<protein>
    <submittedName>
        <fullName evidence="1">Uncharacterized protein</fullName>
    </submittedName>
</protein>
<evidence type="ECO:0000313" key="2">
    <source>
        <dbReference type="Proteomes" id="UP000828048"/>
    </source>
</evidence>
<organism evidence="1 2">
    <name type="scientific">Vaccinium darrowii</name>
    <dbReference type="NCBI Taxonomy" id="229202"/>
    <lineage>
        <taxon>Eukaryota</taxon>
        <taxon>Viridiplantae</taxon>
        <taxon>Streptophyta</taxon>
        <taxon>Embryophyta</taxon>
        <taxon>Tracheophyta</taxon>
        <taxon>Spermatophyta</taxon>
        <taxon>Magnoliopsida</taxon>
        <taxon>eudicotyledons</taxon>
        <taxon>Gunneridae</taxon>
        <taxon>Pentapetalae</taxon>
        <taxon>asterids</taxon>
        <taxon>Ericales</taxon>
        <taxon>Ericaceae</taxon>
        <taxon>Vaccinioideae</taxon>
        <taxon>Vaccinieae</taxon>
        <taxon>Vaccinium</taxon>
    </lineage>
</organism>
<sequence length="952" mass="108429">MAKKSNPTKNSAGSSNGNNKKKNKKKNKPGGPAAVAMKQTKAPKPNPFETIWSRRKFDVLGKKRKGEEQRIGLARSIAIQKREKTLLKEYEQSGKSSVFIDKRIGEQNDELGEFDKAILRSQRERQKLNKKSKYNLSDGEEDEFGSQSGFQGRDDFEDEVPIGDEDDVEAAHTEKKSLILKQLNVNDAQNALKSGFIEGDENRHKTKKEVMEEIILKSKFFKAEKAKDKEENEKLVDELDKNFTSLVESKALLSLTQPDKMNALKALVNKSTSSENVKKGIPIAPQNIDTLQQDKPDSYDKLVKEMGLDMRARPSERTKTPEEIAQDEKERLEQLEEERQKRMLAADDSSDEEGNTSENVDNAQRPKPISGDDLGDSFSLDEEKRTKRSWIQEILEKKKENDGGSGHEMSSEDSESDEDDGDEEGTDEDSDEEGTDEDSDEDEKTNSVKDWEQSDDDSLGTQLEGDEGEEEEDGAEEEVVPKRSKKDGRIGSLHPEKTKGNVKMPSSQPGELPYVIAAPKSLEELSALFENRSDTQIIEAIRRIRTCNAISIAAENRKKMQMFYGVLLQFFAVTANKRPLNFKLLNLLVKPLMEMSGEIPYFAAICARQRLLRTRTQFCEDIKNPEKSCWPSLKTLFLLRLWSMIFPCSDFRHAVMTPAILLMCEYLMRCPIMSGRDIAIGSFLCSMVLSVTKQSQKFCPEAVTFLHNLLMAATNRKPGSIQDSQWCHFMELKTLGPLLCIHTCVNEISPLDFFKLMDMPEDSPFFSSDNFRANMLSSVIETLRGFVCACEGFSSFPEIFSPISKLLPELAEQEHMPDALPDKIRDVFQLIEKKVHDHHVLRRPLQMRKQKPVPITLLNPKFEENFVKGRDYDPDRERAENRKLKKLVRREAKGAARELRKDNYFLSQVKEKDKARLDEERAEKYGKAKAFLQEQEHAFKSGQLGKGKKRSR</sequence>
<gene>
    <name evidence="1" type="ORF">Vadar_022865</name>
</gene>
<reference evidence="1 2" key="1">
    <citation type="journal article" date="2021" name="Hortic Res">
        <title>High-quality reference genome and annotation aids understanding of berry development for evergreen blueberry (Vaccinium darrowii).</title>
        <authorList>
            <person name="Yu J."/>
            <person name="Hulse-Kemp A.M."/>
            <person name="Babiker E."/>
            <person name="Staton M."/>
        </authorList>
    </citation>
    <scope>NUCLEOTIDE SEQUENCE [LARGE SCALE GENOMIC DNA]</scope>
    <source>
        <strain evidence="2">cv. NJ 8807/NJ 8810</strain>
        <tissue evidence="1">Young leaf</tissue>
    </source>
</reference>